<evidence type="ECO:0000256" key="4">
    <source>
        <dbReference type="ARBA" id="ARBA00022989"/>
    </source>
</evidence>
<dbReference type="Pfam" id="PF09335">
    <property type="entry name" value="VTT_dom"/>
    <property type="match status" value="1"/>
</dbReference>
<keyword evidence="5 6" id="KW-0472">Membrane</keyword>
<comment type="similarity">
    <text evidence="6">Belongs to the TVP38/TMEM64 family.</text>
</comment>
<dbReference type="EMBL" id="MGIR01000010">
    <property type="protein sequence ID" value="OGM90629.1"/>
    <property type="molecule type" value="Genomic_DNA"/>
</dbReference>
<evidence type="ECO:0000256" key="2">
    <source>
        <dbReference type="ARBA" id="ARBA00022475"/>
    </source>
</evidence>
<comment type="caution">
    <text evidence="6">Lacks conserved residue(s) required for the propagation of feature annotation.</text>
</comment>
<dbReference type="InterPro" id="IPR015414">
    <property type="entry name" value="TMEM64"/>
</dbReference>
<gene>
    <name evidence="8" type="ORF">A3A20_00740</name>
</gene>
<comment type="caution">
    <text evidence="8">The sequence shown here is derived from an EMBL/GenBank/DDBJ whole genome shotgun (WGS) entry which is preliminary data.</text>
</comment>
<accession>A0A1F8DRM6</accession>
<reference evidence="8 9" key="1">
    <citation type="journal article" date="2016" name="Nat. Commun.">
        <title>Thousands of microbial genomes shed light on interconnected biogeochemical processes in an aquifer system.</title>
        <authorList>
            <person name="Anantharaman K."/>
            <person name="Brown C.T."/>
            <person name="Hug L.A."/>
            <person name="Sharon I."/>
            <person name="Castelle C.J."/>
            <person name="Probst A.J."/>
            <person name="Thomas B.C."/>
            <person name="Singh A."/>
            <person name="Wilkins M.J."/>
            <person name="Karaoz U."/>
            <person name="Brodie E.L."/>
            <person name="Williams K.H."/>
            <person name="Hubbard S.S."/>
            <person name="Banfield J.F."/>
        </authorList>
    </citation>
    <scope>NUCLEOTIDE SEQUENCE [LARGE SCALE GENOMIC DNA]</scope>
</reference>
<evidence type="ECO:0000256" key="5">
    <source>
        <dbReference type="ARBA" id="ARBA00023136"/>
    </source>
</evidence>
<sequence>MLKEKYRKTILLVILSAVLVFIFWGSTTLQAEYDNLVAFFESQLVEQPVSGIIIFFFLTILSAMFFFLSSIFAVPIAVSIWGAFVTMIFILSSWILGAIFSYIIGRFAGRPVLRHFVSKTKLDYYHRMFSENSGLLSVFLLRFTIPSEIPGYTLGILRFNFAKYMLVTILAEIPYAFVIVYAFEAILRKDPVILGAIVGAWLLAVIILIKLIHKKIHKMEKQ</sequence>
<feature type="transmembrane region" description="Helical" evidence="6">
    <location>
        <begin position="164"/>
        <end position="186"/>
    </location>
</feature>
<evidence type="ECO:0000259" key="7">
    <source>
        <dbReference type="Pfam" id="PF09335"/>
    </source>
</evidence>
<name>A0A1F8DRM6_9BACT</name>
<dbReference type="PANTHER" id="PTHR12677:SF59">
    <property type="entry name" value="GOLGI APPARATUS MEMBRANE PROTEIN TVP38-RELATED"/>
    <property type="match status" value="1"/>
</dbReference>
<comment type="subcellular location">
    <subcellularLocation>
        <location evidence="1 6">Cell membrane</location>
        <topology evidence="1 6">Multi-pass membrane protein</topology>
    </subcellularLocation>
</comment>
<evidence type="ECO:0000256" key="6">
    <source>
        <dbReference type="RuleBase" id="RU366058"/>
    </source>
</evidence>
<evidence type="ECO:0000313" key="9">
    <source>
        <dbReference type="Proteomes" id="UP000178946"/>
    </source>
</evidence>
<feature type="transmembrane region" description="Helical" evidence="6">
    <location>
        <begin position="47"/>
        <end position="68"/>
    </location>
</feature>
<feature type="domain" description="VTT" evidence="7">
    <location>
        <begin position="76"/>
        <end position="183"/>
    </location>
</feature>
<dbReference type="PANTHER" id="PTHR12677">
    <property type="entry name" value="GOLGI APPARATUS MEMBRANE PROTEIN TVP38-RELATED"/>
    <property type="match status" value="1"/>
</dbReference>
<feature type="transmembrane region" description="Helical" evidence="6">
    <location>
        <begin position="80"/>
        <end position="104"/>
    </location>
</feature>
<dbReference type="InterPro" id="IPR032816">
    <property type="entry name" value="VTT_dom"/>
</dbReference>
<proteinExistence type="inferred from homology"/>
<organism evidence="8 9">
    <name type="scientific">Candidatus Wolfebacteria bacterium RIFCSPLOWO2_01_FULL_45_19</name>
    <dbReference type="NCBI Taxonomy" id="1802557"/>
    <lineage>
        <taxon>Bacteria</taxon>
        <taxon>Candidatus Wolfeibacteriota</taxon>
    </lineage>
</organism>
<dbReference type="STRING" id="1802557.A3A20_00740"/>
<evidence type="ECO:0000256" key="3">
    <source>
        <dbReference type="ARBA" id="ARBA00022692"/>
    </source>
</evidence>
<dbReference type="AlphaFoldDB" id="A0A1F8DRM6"/>
<dbReference type="GO" id="GO:0005886">
    <property type="term" value="C:plasma membrane"/>
    <property type="evidence" value="ECO:0007669"/>
    <property type="project" value="UniProtKB-SubCell"/>
</dbReference>
<keyword evidence="4 6" id="KW-1133">Transmembrane helix</keyword>
<feature type="transmembrane region" description="Helical" evidence="6">
    <location>
        <begin position="192"/>
        <end position="212"/>
    </location>
</feature>
<keyword evidence="2 6" id="KW-1003">Cell membrane</keyword>
<evidence type="ECO:0000256" key="1">
    <source>
        <dbReference type="ARBA" id="ARBA00004651"/>
    </source>
</evidence>
<keyword evidence="3 6" id="KW-0812">Transmembrane</keyword>
<dbReference type="Proteomes" id="UP000178946">
    <property type="component" value="Unassembled WGS sequence"/>
</dbReference>
<protein>
    <recommendedName>
        <fullName evidence="6">TVP38/TMEM64 family membrane protein</fullName>
    </recommendedName>
</protein>
<evidence type="ECO:0000313" key="8">
    <source>
        <dbReference type="EMBL" id="OGM90629.1"/>
    </source>
</evidence>